<gene>
    <name evidence="1" type="ORF">DENOEST_3877</name>
</gene>
<proteinExistence type="predicted"/>
<dbReference type="AlphaFoldDB" id="A0A6S6Y262"/>
<name>A0A6S6Y262_9PROT</name>
<dbReference type="EMBL" id="LR778301">
    <property type="protein sequence ID" value="CAB1371031.1"/>
    <property type="molecule type" value="Genomic_DNA"/>
</dbReference>
<protein>
    <submittedName>
        <fullName evidence="1">Uncharacterized protein</fullName>
    </submittedName>
</protein>
<sequence>MLCEYGADSLGSAKNGHSFRSYDRRLIWKPGQVNLHVIQCGKDIFFMSLSLAITQMFLCLNNC</sequence>
<dbReference type="Proteomes" id="UP000515733">
    <property type="component" value="Chromosome"/>
</dbReference>
<reference evidence="1 2" key="1">
    <citation type="submission" date="2020-03" db="EMBL/GenBank/DDBJ databases">
        <authorList>
            <consortium name="Genoscope - CEA"/>
            <person name="William W."/>
        </authorList>
    </citation>
    <scope>NUCLEOTIDE SEQUENCE [LARGE SCALE GENOMIC DNA]</scope>
    <source>
        <strain evidence="2">DSM 16959</strain>
    </source>
</reference>
<accession>A0A6S6Y262</accession>
<evidence type="ECO:0000313" key="1">
    <source>
        <dbReference type="EMBL" id="CAB1371031.1"/>
    </source>
</evidence>
<dbReference type="KEGG" id="doe:DENOEST_3877"/>
<evidence type="ECO:0000313" key="2">
    <source>
        <dbReference type="Proteomes" id="UP000515733"/>
    </source>
</evidence>
<organism evidence="1 2">
    <name type="scientific">Denitratisoma oestradiolicum</name>
    <dbReference type="NCBI Taxonomy" id="311182"/>
    <lineage>
        <taxon>Bacteria</taxon>
        <taxon>Pseudomonadati</taxon>
        <taxon>Pseudomonadota</taxon>
        <taxon>Betaproteobacteria</taxon>
        <taxon>Nitrosomonadales</taxon>
        <taxon>Sterolibacteriaceae</taxon>
        <taxon>Denitratisoma</taxon>
    </lineage>
</organism>
<keyword evidence="2" id="KW-1185">Reference proteome</keyword>